<dbReference type="Proteomes" id="UP001596504">
    <property type="component" value="Unassembled WGS sequence"/>
</dbReference>
<proteinExistence type="predicted"/>
<organism evidence="1 2">
    <name type="scientific">Saccharopolyspora griseoalba</name>
    <dbReference type="NCBI Taxonomy" id="1431848"/>
    <lineage>
        <taxon>Bacteria</taxon>
        <taxon>Bacillati</taxon>
        <taxon>Actinomycetota</taxon>
        <taxon>Actinomycetes</taxon>
        <taxon>Pseudonocardiales</taxon>
        <taxon>Pseudonocardiaceae</taxon>
        <taxon>Saccharopolyspora</taxon>
    </lineage>
</organism>
<dbReference type="NCBIfam" id="TIGR00654">
    <property type="entry name" value="PhzF_family"/>
    <property type="match status" value="1"/>
</dbReference>
<dbReference type="SUPFAM" id="SSF54506">
    <property type="entry name" value="Diaminopimelate epimerase-like"/>
    <property type="match status" value="1"/>
</dbReference>
<comment type="caution">
    <text evidence="1">The sequence shown here is derived from an EMBL/GenBank/DDBJ whole genome shotgun (WGS) entry which is preliminary data.</text>
</comment>
<accession>A0ABW2LDA6</accession>
<evidence type="ECO:0000313" key="2">
    <source>
        <dbReference type="Proteomes" id="UP001596504"/>
    </source>
</evidence>
<dbReference type="Pfam" id="PF02567">
    <property type="entry name" value="PhzC-PhzF"/>
    <property type="match status" value="1"/>
</dbReference>
<dbReference type="PANTHER" id="PTHR13774">
    <property type="entry name" value="PHENAZINE BIOSYNTHESIS PROTEIN"/>
    <property type="match status" value="1"/>
</dbReference>
<keyword evidence="2" id="KW-1185">Reference proteome</keyword>
<protein>
    <submittedName>
        <fullName evidence="1">PhzF family phenazine biosynthesis protein</fullName>
    </submittedName>
</protein>
<dbReference type="PANTHER" id="PTHR13774:SF32">
    <property type="entry name" value="ANTISENSE-ENHANCING SEQUENCE 1"/>
    <property type="match status" value="1"/>
</dbReference>
<evidence type="ECO:0000313" key="1">
    <source>
        <dbReference type="EMBL" id="MFC7340437.1"/>
    </source>
</evidence>
<gene>
    <name evidence="1" type="ORF">ACFQRI_03360</name>
</gene>
<dbReference type="InterPro" id="IPR003719">
    <property type="entry name" value="Phenazine_PhzF-like"/>
</dbReference>
<dbReference type="Gene3D" id="3.10.310.10">
    <property type="entry name" value="Diaminopimelate Epimerase, Chain A, domain 1"/>
    <property type="match status" value="2"/>
</dbReference>
<dbReference type="RefSeq" id="WP_380664240.1">
    <property type="nucleotide sequence ID" value="NZ_JBHTCJ010000001.1"/>
</dbReference>
<dbReference type="EMBL" id="JBHTCJ010000001">
    <property type="protein sequence ID" value="MFC7340437.1"/>
    <property type="molecule type" value="Genomic_DNA"/>
</dbReference>
<dbReference type="PIRSF" id="PIRSF016184">
    <property type="entry name" value="PhzC_PhzF"/>
    <property type="match status" value="1"/>
</dbReference>
<name>A0ABW2LDA6_9PSEU</name>
<sequence>MREFQQIDVFTTEPYLGNPVAVVLDAEGLSDAEMQRFAAWTNLSETTFVLPPTRPGADYRVRIFTPGEELPFAGHPTLGTCHAWLRGQDRDEVVQECGAGLVTIRRQESGLAFAAPPLIRSGAVDEQLRAEVAEALGISSAEIVEAQWSDNGPGWVGVLLADADAVLALRPAYSADIKIGVAGPHRAGGPADFEVRAFAPLGGGSCTEDPVTGSFNASLAQWLLSSGRARAPYTARQGTALGRDGRVRISADDDGTVWVGGGTVGCITGRVAG</sequence>
<reference evidence="2" key="1">
    <citation type="journal article" date="2019" name="Int. J. Syst. Evol. Microbiol.">
        <title>The Global Catalogue of Microorganisms (GCM) 10K type strain sequencing project: providing services to taxonomists for standard genome sequencing and annotation.</title>
        <authorList>
            <consortium name="The Broad Institute Genomics Platform"/>
            <consortium name="The Broad Institute Genome Sequencing Center for Infectious Disease"/>
            <person name="Wu L."/>
            <person name="Ma J."/>
        </authorList>
    </citation>
    <scope>NUCLEOTIDE SEQUENCE [LARGE SCALE GENOMIC DNA]</scope>
    <source>
        <strain evidence="2">WLHS5</strain>
    </source>
</reference>